<feature type="compositionally biased region" description="Polar residues" evidence="1">
    <location>
        <begin position="201"/>
        <end position="210"/>
    </location>
</feature>
<protein>
    <submittedName>
        <fullName evidence="2">Uncharacterized protein</fullName>
    </submittedName>
</protein>
<feature type="region of interest" description="Disordered" evidence="1">
    <location>
        <begin position="171"/>
        <end position="278"/>
    </location>
</feature>
<reference evidence="2" key="1">
    <citation type="submission" date="2021-03" db="EMBL/GenBank/DDBJ databases">
        <title>Comparative genomics and phylogenomic investigation of the class Geoglossomycetes provide insights into ecological specialization and systematics.</title>
        <authorList>
            <person name="Melie T."/>
            <person name="Pirro S."/>
            <person name="Miller A.N."/>
            <person name="Quandt A."/>
        </authorList>
    </citation>
    <scope>NUCLEOTIDE SEQUENCE</scope>
    <source>
        <strain evidence="2">GBOQ0MN5Z8</strain>
    </source>
</reference>
<dbReference type="OrthoDB" id="371463at2759"/>
<sequence length="295" mass="31497">MPLYLIHAFRWPRVSIRIHIILNNLEDCASDWLMGPSGKIMTTSLHALHPSLSAQNISLAIFEQYDSADETRHTQDFAFVACEWRELGGLSARVDDNWGKGGEVGEAFEGLRSVLAPEERVEWWVVWCGEGRVGVSSAGGDSEVVKPSVSPSSGCGEKKGLRTFMKNIVLSPGSLRSPTNGHHRSPKDKFSDDEVGGSPILTPTASSPVANQKKDILGEKEDLAEKKKAFKLASREKGRGWRKSAAVGPLPKDTFSDAEKGGSGSGGEDPVGAKGEVGEKGKGFAIAAGGKTAVV</sequence>
<dbReference type="Proteomes" id="UP000698800">
    <property type="component" value="Unassembled WGS sequence"/>
</dbReference>
<feature type="compositionally biased region" description="Basic and acidic residues" evidence="1">
    <location>
        <begin position="212"/>
        <end position="239"/>
    </location>
</feature>
<feature type="region of interest" description="Disordered" evidence="1">
    <location>
        <begin position="136"/>
        <end position="159"/>
    </location>
</feature>
<organism evidence="2 3">
    <name type="scientific">Glutinoglossum americanum</name>
    <dbReference type="NCBI Taxonomy" id="1670608"/>
    <lineage>
        <taxon>Eukaryota</taxon>
        <taxon>Fungi</taxon>
        <taxon>Dikarya</taxon>
        <taxon>Ascomycota</taxon>
        <taxon>Pezizomycotina</taxon>
        <taxon>Geoglossomycetes</taxon>
        <taxon>Geoglossales</taxon>
        <taxon>Geoglossaceae</taxon>
        <taxon>Glutinoglossum</taxon>
    </lineage>
</organism>
<comment type="caution">
    <text evidence="2">The sequence shown here is derived from an EMBL/GenBank/DDBJ whole genome shotgun (WGS) entry which is preliminary data.</text>
</comment>
<dbReference type="EMBL" id="JAGHQL010000270">
    <property type="protein sequence ID" value="KAH0534122.1"/>
    <property type="molecule type" value="Genomic_DNA"/>
</dbReference>
<accession>A0A9P8HWN4</accession>
<evidence type="ECO:0000313" key="3">
    <source>
        <dbReference type="Proteomes" id="UP000698800"/>
    </source>
</evidence>
<gene>
    <name evidence="2" type="ORF">FGG08_007280</name>
</gene>
<evidence type="ECO:0000313" key="2">
    <source>
        <dbReference type="EMBL" id="KAH0534122.1"/>
    </source>
</evidence>
<name>A0A9P8HWN4_9PEZI</name>
<proteinExistence type="predicted"/>
<keyword evidence="3" id="KW-1185">Reference proteome</keyword>
<evidence type="ECO:0000256" key="1">
    <source>
        <dbReference type="SAM" id="MobiDB-lite"/>
    </source>
</evidence>
<dbReference type="AlphaFoldDB" id="A0A9P8HWN4"/>